<gene>
    <name evidence="6" type="ORF">BDP27DRAFT_1336709</name>
</gene>
<comment type="similarity">
    <text evidence="1 4">Belongs to the short-chain dehydrogenases/reductases (SDR) family.</text>
</comment>
<evidence type="ECO:0000256" key="5">
    <source>
        <dbReference type="SAM" id="MobiDB-lite"/>
    </source>
</evidence>
<dbReference type="Pfam" id="PF00106">
    <property type="entry name" value="adh_short"/>
    <property type="match status" value="1"/>
</dbReference>
<dbReference type="Gene3D" id="3.40.50.720">
    <property type="entry name" value="NAD(P)-binding Rossmann-like Domain"/>
    <property type="match status" value="1"/>
</dbReference>
<keyword evidence="2" id="KW-0521">NADP</keyword>
<dbReference type="PANTHER" id="PTHR43618">
    <property type="entry name" value="7-ALPHA-HYDROXYSTEROID DEHYDROGENASE"/>
    <property type="match status" value="1"/>
</dbReference>
<protein>
    <recommendedName>
        <fullName evidence="8">NAD(P)-binding protein</fullName>
    </recommendedName>
</protein>
<evidence type="ECO:0000313" key="7">
    <source>
        <dbReference type="Proteomes" id="UP000772434"/>
    </source>
</evidence>
<dbReference type="OrthoDB" id="3819888at2759"/>
<dbReference type="InterPro" id="IPR002347">
    <property type="entry name" value="SDR_fam"/>
</dbReference>
<dbReference type="InterPro" id="IPR036291">
    <property type="entry name" value="NAD(P)-bd_dom_sf"/>
</dbReference>
<keyword evidence="7" id="KW-1185">Reference proteome</keyword>
<proteinExistence type="inferred from homology"/>
<evidence type="ECO:0008006" key="8">
    <source>
        <dbReference type="Google" id="ProtNLM"/>
    </source>
</evidence>
<evidence type="ECO:0000256" key="3">
    <source>
        <dbReference type="ARBA" id="ARBA00023002"/>
    </source>
</evidence>
<dbReference type="EMBL" id="JADNRY010000174">
    <property type="protein sequence ID" value="KAF9062358.1"/>
    <property type="molecule type" value="Genomic_DNA"/>
</dbReference>
<dbReference type="PRINTS" id="PR00081">
    <property type="entry name" value="GDHRDH"/>
</dbReference>
<sequence length="319" mass="35053">MRSFLRFSRFLSFRKMSTHAGTANTKFTVQKLFDVSNWTCVVTGGGTGIGLMIAQAFANNGARVYITSRRKSVLDNAVDTWGNSLAHPKGQLIAVECDITSKESIQSLVKELKDNRGEKNIDVLVNNAGVSLENSEVEKGDESAEELSKELFSENFEKWEEVYRTNVIGHFFTTAAFIPLLAATSSVHQGRTAAIINTSSMSGITRTSQHHFEYNVSKGAAIHLTTLLSQELRRKKTNIRVNSIAPGIFPSEMTTKEESDEMNKSTIPTGEDYGEHKGIPAGRPGSDEDMAQAALLLACNQYAYGQTITIDGGYLLYHP</sequence>
<dbReference type="PRINTS" id="PR00080">
    <property type="entry name" value="SDRFAMILY"/>
</dbReference>
<feature type="compositionally biased region" description="Basic and acidic residues" evidence="5">
    <location>
        <begin position="254"/>
        <end position="263"/>
    </location>
</feature>
<dbReference type="CDD" id="cd05233">
    <property type="entry name" value="SDR_c"/>
    <property type="match status" value="1"/>
</dbReference>
<evidence type="ECO:0000256" key="1">
    <source>
        <dbReference type="ARBA" id="ARBA00006484"/>
    </source>
</evidence>
<evidence type="ECO:0000256" key="2">
    <source>
        <dbReference type="ARBA" id="ARBA00022857"/>
    </source>
</evidence>
<name>A0A9P5U277_9AGAR</name>
<dbReference type="InterPro" id="IPR052178">
    <property type="entry name" value="Sec_Metab_Biosynth_SDR"/>
</dbReference>
<feature type="region of interest" description="Disordered" evidence="5">
    <location>
        <begin position="254"/>
        <end position="285"/>
    </location>
</feature>
<dbReference type="Proteomes" id="UP000772434">
    <property type="component" value="Unassembled WGS sequence"/>
</dbReference>
<reference evidence="6" key="1">
    <citation type="submission" date="2020-11" db="EMBL/GenBank/DDBJ databases">
        <authorList>
            <consortium name="DOE Joint Genome Institute"/>
            <person name="Ahrendt S."/>
            <person name="Riley R."/>
            <person name="Andreopoulos W."/>
            <person name="Labutti K."/>
            <person name="Pangilinan J."/>
            <person name="Ruiz-Duenas F.J."/>
            <person name="Barrasa J.M."/>
            <person name="Sanchez-Garcia M."/>
            <person name="Camarero S."/>
            <person name="Miyauchi S."/>
            <person name="Serrano A."/>
            <person name="Linde D."/>
            <person name="Babiker R."/>
            <person name="Drula E."/>
            <person name="Ayuso-Fernandez I."/>
            <person name="Pacheco R."/>
            <person name="Padilla G."/>
            <person name="Ferreira P."/>
            <person name="Barriuso J."/>
            <person name="Kellner H."/>
            <person name="Castanera R."/>
            <person name="Alfaro M."/>
            <person name="Ramirez L."/>
            <person name="Pisabarro A.G."/>
            <person name="Kuo A."/>
            <person name="Tritt A."/>
            <person name="Lipzen A."/>
            <person name="He G."/>
            <person name="Yan M."/>
            <person name="Ng V."/>
            <person name="Cullen D."/>
            <person name="Martin F."/>
            <person name="Rosso M.-N."/>
            <person name="Henrissat B."/>
            <person name="Hibbett D."/>
            <person name="Martinez A.T."/>
            <person name="Grigoriev I.V."/>
        </authorList>
    </citation>
    <scope>NUCLEOTIDE SEQUENCE</scope>
    <source>
        <strain evidence="6">AH 40177</strain>
    </source>
</reference>
<keyword evidence="3" id="KW-0560">Oxidoreductase</keyword>
<accession>A0A9P5U277</accession>
<evidence type="ECO:0000256" key="4">
    <source>
        <dbReference type="RuleBase" id="RU000363"/>
    </source>
</evidence>
<dbReference type="GO" id="GO:0016491">
    <property type="term" value="F:oxidoreductase activity"/>
    <property type="evidence" value="ECO:0007669"/>
    <property type="project" value="UniProtKB-KW"/>
</dbReference>
<comment type="caution">
    <text evidence="6">The sequence shown here is derived from an EMBL/GenBank/DDBJ whole genome shotgun (WGS) entry which is preliminary data.</text>
</comment>
<dbReference type="SUPFAM" id="SSF51735">
    <property type="entry name" value="NAD(P)-binding Rossmann-fold domains"/>
    <property type="match status" value="1"/>
</dbReference>
<organism evidence="6 7">
    <name type="scientific">Rhodocollybia butyracea</name>
    <dbReference type="NCBI Taxonomy" id="206335"/>
    <lineage>
        <taxon>Eukaryota</taxon>
        <taxon>Fungi</taxon>
        <taxon>Dikarya</taxon>
        <taxon>Basidiomycota</taxon>
        <taxon>Agaricomycotina</taxon>
        <taxon>Agaricomycetes</taxon>
        <taxon>Agaricomycetidae</taxon>
        <taxon>Agaricales</taxon>
        <taxon>Marasmiineae</taxon>
        <taxon>Omphalotaceae</taxon>
        <taxon>Rhodocollybia</taxon>
    </lineage>
</organism>
<dbReference type="PANTHER" id="PTHR43618:SF4">
    <property type="entry name" value="SHORT CHAIN DEHYDROGENASE_REDUCTASE FAMILY (AFU_ORTHOLOGUE AFUA_7G04540)"/>
    <property type="match status" value="1"/>
</dbReference>
<evidence type="ECO:0000313" key="6">
    <source>
        <dbReference type="EMBL" id="KAF9062358.1"/>
    </source>
</evidence>
<dbReference type="AlphaFoldDB" id="A0A9P5U277"/>